<keyword evidence="3" id="KW-1185">Reference proteome</keyword>
<dbReference type="GO" id="GO:0006749">
    <property type="term" value="P:glutathione metabolic process"/>
    <property type="evidence" value="ECO:0007669"/>
    <property type="project" value="TreeGrafter"/>
</dbReference>
<evidence type="ECO:0000259" key="1">
    <source>
        <dbReference type="PROSITE" id="PS50405"/>
    </source>
</evidence>
<feature type="domain" description="GST C-terminal" evidence="1">
    <location>
        <begin position="1"/>
        <end position="91"/>
    </location>
</feature>
<dbReference type="Proteomes" id="UP001283361">
    <property type="component" value="Unassembled WGS sequence"/>
</dbReference>
<dbReference type="GO" id="GO:0004364">
    <property type="term" value="F:glutathione transferase activity"/>
    <property type="evidence" value="ECO:0007669"/>
    <property type="project" value="TreeGrafter"/>
</dbReference>
<gene>
    <name evidence="2" type="ORF">RRG08_049192</name>
</gene>
<dbReference type="CDD" id="cd03192">
    <property type="entry name" value="GST_C_Sigma_like"/>
    <property type="match status" value="1"/>
</dbReference>
<dbReference type="InterPro" id="IPR050213">
    <property type="entry name" value="GST_superfamily"/>
</dbReference>
<dbReference type="InterPro" id="IPR010987">
    <property type="entry name" value="Glutathione-S-Trfase_C-like"/>
</dbReference>
<dbReference type="PROSITE" id="PS50405">
    <property type="entry name" value="GST_CTER"/>
    <property type="match status" value="1"/>
</dbReference>
<dbReference type="AlphaFoldDB" id="A0AAE1DXQ6"/>
<reference evidence="2" key="1">
    <citation type="journal article" date="2023" name="G3 (Bethesda)">
        <title>A reference genome for the long-term kleptoplast-retaining sea slug Elysia crispata morphotype clarki.</title>
        <authorList>
            <person name="Eastman K.E."/>
            <person name="Pendleton A.L."/>
            <person name="Shaikh M.A."/>
            <person name="Suttiyut T."/>
            <person name="Ogas R."/>
            <person name="Tomko P."/>
            <person name="Gavelis G."/>
            <person name="Widhalm J.R."/>
            <person name="Wisecaver J.H."/>
        </authorList>
    </citation>
    <scope>NUCLEOTIDE SEQUENCE</scope>
    <source>
        <strain evidence="2">ECLA1</strain>
    </source>
</reference>
<feature type="non-terminal residue" evidence="2">
    <location>
        <position position="91"/>
    </location>
</feature>
<accession>A0AAE1DXQ6</accession>
<dbReference type="SUPFAM" id="SSF47616">
    <property type="entry name" value="GST C-terminal domain-like"/>
    <property type="match status" value="1"/>
</dbReference>
<dbReference type="InterPro" id="IPR036282">
    <property type="entry name" value="Glutathione-S-Trfase_C_sf"/>
</dbReference>
<evidence type="ECO:0000313" key="3">
    <source>
        <dbReference type="Proteomes" id="UP001283361"/>
    </source>
</evidence>
<dbReference type="Pfam" id="PF14497">
    <property type="entry name" value="GST_C_3"/>
    <property type="match status" value="1"/>
</dbReference>
<comment type="caution">
    <text evidence="2">The sequence shown here is derived from an EMBL/GenBank/DDBJ whole genome shotgun (WGS) entry which is preliminary data.</text>
</comment>
<proteinExistence type="predicted"/>
<dbReference type="InterPro" id="IPR004046">
    <property type="entry name" value="GST_C"/>
</dbReference>
<name>A0AAE1DXQ6_9GAST</name>
<dbReference type="EMBL" id="JAWDGP010001935">
    <property type="protein sequence ID" value="KAK3786869.1"/>
    <property type="molecule type" value="Genomic_DNA"/>
</dbReference>
<dbReference type="PANTHER" id="PTHR11571">
    <property type="entry name" value="GLUTATHIONE S-TRANSFERASE"/>
    <property type="match status" value="1"/>
</dbReference>
<organism evidence="2 3">
    <name type="scientific">Elysia crispata</name>
    <name type="common">lettuce slug</name>
    <dbReference type="NCBI Taxonomy" id="231223"/>
    <lineage>
        <taxon>Eukaryota</taxon>
        <taxon>Metazoa</taxon>
        <taxon>Spiralia</taxon>
        <taxon>Lophotrochozoa</taxon>
        <taxon>Mollusca</taxon>
        <taxon>Gastropoda</taxon>
        <taxon>Heterobranchia</taxon>
        <taxon>Euthyneura</taxon>
        <taxon>Panpulmonata</taxon>
        <taxon>Sacoglossa</taxon>
        <taxon>Placobranchoidea</taxon>
        <taxon>Plakobranchidae</taxon>
        <taxon>Elysia</taxon>
    </lineage>
</organism>
<evidence type="ECO:0000313" key="2">
    <source>
        <dbReference type="EMBL" id="KAK3786869.1"/>
    </source>
</evidence>
<dbReference type="PANTHER" id="PTHR11571:SF150">
    <property type="entry name" value="GLUTATHIONE S-TRANSFERASE"/>
    <property type="match status" value="1"/>
</dbReference>
<sequence>AELLKPFKDQECPKYMGFLENLLKNNKTGYFVGNEVTLADIFVYDFISRLDSRDSSLVNFENFSHVKEHQNKIGSLPRIKAYLESRKPSEM</sequence>
<dbReference type="Gene3D" id="1.20.1050.10">
    <property type="match status" value="1"/>
</dbReference>
<protein>
    <recommendedName>
        <fullName evidence="1">GST C-terminal domain-containing protein</fullName>
    </recommendedName>
</protein>